<dbReference type="EMBL" id="QXFV01000346">
    <property type="protein sequence ID" value="KAE9040386.1"/>
    <property type="molecule type" value="Genomic_DNA"/>
</dbReference>
<dbReference type="PANTHER" id="PTHR40866:SF1">
    <property type="entry name" value="BED-TYPE DOMAIN-CONTAINING PROTEIN"/>
    <property type="match status" value="1"/>
</dbReference>
<accession>A0A6A3NJ11</accession>
<proteinExistence type="predicted"/>
<organism evidence="1 2">
    <name type="scientific">Phytophthora rubi</name>
    <dbReference type="NCBI Taxonomy" id="129364"/>
    <lineage>
        <taxon>Eukaryota</taxon>
        <taxon>Sar</taxon>
        <taxon>Stramenopiles</taxon>
        <taxon>Oomycota</taxon>
        <taxon>Peronosporomycetes</taxon>
        <taxon>Peronosporales</taxon>
        <taxon>Peronosporaceae</taxon>
        <taxon>Phytophthora</taxon>
    </lineage>
</organism>
<dbReference type="Proteomes" id="UP000429607">
    <property type="component" value="Unassembled WGS sequence"/>
</dbReference>
<evidence type="ECO:0000313" key="1">
    <source>
        <dbReference type="EMBL" id="KAE9040386.1"/>
    </source>
</evidence>
<sequence>MSPTPKQLTQAIYAKLPNGCYKCRLCSKTRKLSSSGGYTNAVDHLRRDHESTFLSEYEIRAGRPRTLDSFITTTVDATAMTTYQWLDWLVMDHLPLDSCEKPRTRKYTKLDPIWKTHYVAVIGVTPSDDDASKPDKVLLCFTPFEDETDMGADAFIELFDYVLDLYEIDVSQLVFVTCDHASVNTSFAMKAKIPMLGCASHRLQLGVNRILEPHESLLAKVNAFMGLLNTVKNRAKLRKAGVAMPVMRNATRWSSTFLMMQSFLKIYEHIDWSDKRLVKALPTPHEILDLEDLCKILADLESVSKKLQESGSGEAPGTHTIAPSLADARKLFDGVIKAFPASSHYLAPKSSIVKAPDFESGIVKVITGKENKLSSAEERALGRFRRWSTGNDDEEEENLSFAERLLRVKGRKQSKFIDLRWIPPTSNDVERLFSKAGLVLTDRRQSLHPTTLETLVMLEYNRSLWDAELVAMAIKSNKRQRVANV</sequence>
<dbReference type="InterPro" id="IPR012337">
    <property type="entry name" value="RNaseH-like_sf"/>
</dbReference>
<evidence type="ECO:0008006" key="3">
    <source>
        <dbReference type="Google" id="ProtNLM"/>
    </source>
</evidence>
<dbReference type="AlphaFoldDB" id="A0A6A3NJ11"/>
<comment type="caution">
    <text evidence="1">The sequence shown here is derived from an EMBL/GenBank/DDBJ whole genome shotgun (WGS) entry which is preliminary data.</text>
</comment>
<gene>
    <name evidence="1" type="ORF">PR001_g7096</name>
</gene>
<dbReference type="PANTHER" id="PTHR40866">
    <property type="entry name" value="BED-TYPE DOMAIN-CONTAINING PROTEIN"/>
    <property type="match status" value="1"/>
</dbReference>
<dbReference type="SUPFAM" id="SSF53098">
    <property type="entry name" value="Ribonuclease H-like"/>
    <property type="match status" value="1"/>
</dbReference>
<protein>
    <recommendedName>
        <fullName evidence="3">BED-type domain-containing protein</fullName>
    </recommendedName>
</protein>
<evidence type="ECO:0000313" key="2">
    <source>
        <dbReference type="Proteomes" id="UP000429607"/>
    </source>
</evidence>
<reference evidence="1 2" key="1">
    <citation type="submission" date="2018-09" db="EMBL/GenBank/DDBJ databases">
        <title>Genomic investigation of the strawberry pathogen Phytophthora fragariae indicates pathogenicity is determined by transcriptional variation in three key races.</title>
        <authorList>
            <person name="Adams T.M."/>
            <person name="Armitage A.D."/>
            <person name="Sobczyk M.K."/>
            <person name="Bates H.J."/>
            <person name="Dunwell J.M."/>
            <person name="Nellist C.F."/>
            <person name="Harrison R.J."/>
        </authorList>
    </citation>
    <scope>NUCLEOTIDE SEQUENCE [LARGE SCALE GENOMIC DNA]</scope>
    <source>
        <strain evidence="1 2">SCRP249</strain>
    </source>
</reference>
<name>A0A6A3NJ11_9STRA</name>